<dbReference type="KEGG" id="pmq:PM3016_2410"/>
<evidence type="ECO:0000313" key="5">
    <source>
        <dbReference type="EMBL" id="AFC29298.1"/>
    </source>
</evidence>
<dbReference type="Pfam" id="PF04041">
    <property type="entry name" value="Glyco_hydro_130"/>
    <property type="match status" value="1"/>
</dbReference>
<sequence>MSSLFEQRKQALEAEYEALISRRNEKLPLGNGIYDRYRYPVLTAQHAPLVWKYDFNPETNPFFMERLGINAAFNPGAIELNGRFYLVARVEGNDRKSFFAIAESANGTDGFRFWDHPVVLPETEEPDVNVYDMRLVKHEDGWIYGLFCTERKDPAAPPGDLSSAVAQCGIVRTKDLRSWERLADLKTKSNQQRNVVLHPEFVDGQYAFYTRPQDGFIDTGSGGGIGWGLSASMENASIENEVIIDHRQYHTIKEVKNGQGPAPIKTAKGWLHIAHGVRNTAAGLRYVLYAFLTDLNEPQKLTHAPGGHLIAPEGEERVGDVSNVVFCNGVIARENGDVFLYYASSDTRCHVATTTVDQLLDYVLNTPEDPLRSYACVQQRIALIDKNLQLTSV</sequence>
<comment type="similarity">
    <text evidence="3 4">Belongs to the glycosyl hydrolase 130 family.</text>
</comment>
<comment type="function">
    <text evidence="4">Converts 4-O-beta-D-mannopyranosyl-D-glucopyranose (Man-Glc) to mannose 1-phosphate (Man1P) and glucose.</text>
</comment>
<dbReference type="HOGENOM" id="CLU_046648_4_0_9"/>
<organism evidence="5 6">
    <name type="scientific">Paenibacillus mucilaginosus 3016</name>
    <dbReference type="NCBI Taxonomy" id="1116391"/>
    <lineage>
        <taxon>Bacteria</taxon>
        <taxon>Bacillati</taxon>
        <taxon>Bacillota</taxon>
        <taxon>Bacilli</taxon>
        <taxon>Bacillales</taxon>
        <taxon>Paenibacillaceae</taxon>
        <taxon>Paenibacillus</taxon>
    </lineage>
</organism>
<evidence type="ECO:0000256" key="4">
    <source>
        <dbReference type="HAMAP-Rule" id="MF_00928"/>
    </source>
</evidence>
<keyword evidence="4" id="KW-0961">Cell wall biogenesis/degradation</keyword>
<proteinExistence type="inferred from homology"/>
<keyword evidence="4" id="KW-0119">Carbohydrate metabolism</keyword>
<dbReference type="InterPro" id="IPR007184">
    <property type="entry name" value="Mannoside_phosphorylase"/>
</dbReference>
<dbReference type="EMBL" id="CP003235">
    <property type="protein sequence ID" value="AFC29298.1"/>
    <property type="molecule type" value="Genomic_DNA"/>
</dbReference>
<name>H6NKZ2_9BACL</name>
<keyword evidence="6" id="KW-1185">Reference proteome</keyword>
<comment type="catalytic activity">
    <reaction evidence="4">
        <text>beta-D-mannosyl-(1-&gt;4)-D-glucose + phosphate = alpha-D-mannose 1-phosphate + D-glucose</text>
        <dbReference type="Rhea" id="RHEA:32531"/>
        <dbReference type="ChEBI" id="CHEBI:4167"/>
        <dbReference type="ChEBI" id="CHEBI:43474"/>
        <dbReference type="ChEBI" id="CHEBI:58409"/>
        <dbReference type="ChEBI" id="CHEBI:64351"/>
        <dbReference type="EC" id="2.4.1.281"/>
    </reaction>
</comment>
<dbReference type="EC" id="2.4.1.281" evidence="4"/>
<dbReference type="PIRSF" id="PIRSF016202">
    <property type="entry name" value="PH1107"/>
    <property type="match status" value="1"/>
</dbReference>
<dbReference type="GO" id="GO:0005975">
    <property type="term" value="P:carbohydrate metabolic process"/>
    <property type="evidence" value="ECO:0007669"/>
    <property type="project" value="UniProtKB-UniRule"/>
</dbReference>
<keyword evidence="1 4" id="KW-0328">Glycosyltransferase</keyword>
<dbReference type="InterPro" id="IPR028583">
    <property type="entry name" value="Man_Glc_phosphorylase"/>
</dbReference>
<dbReference type="STRING" id="1116391.PM3016_2410"/>
<protein>
    <recommendedName>
        <fullName evidence="4">4-O-beta-D-mannosyl-D-glucose phosphorylase</fullName>
        <shortName evidence="4">MGP</shortName>
        <shortName evidence="4">Mannosylglucose phosphorylase</shortName>
        <ecNumber evidence="4">2.4.1.281</ecNumber>
    </recommendedName>
</protein>
<dbReference type="AlphaFoldDB" id="H6NKZ2"/>
<dbReference type="HAMAP" id="MF_00928">
    <property type="entry name" value="Man_Glc_phosphorylase"/>
    <property type="match status" value="1"/>
</dbReference>
<dbReference type="InterPro" id="IPR023296">
    <property type="entry name" value="Glyco_hydro_beta-prop_sf"/>
</dbReference>
<dbReference type="PANTHER" id="PTHR34106">
    <property type="entry name" value="GLYCOSIDASE"/>
    <property type="match status" value="1"/>
</dbReference>
<reference evidence="5 6" key="1">
    <citation type="journal article" date="2012" name="J. Bacteriol.">
        <title>Complete Genome Sequence of Paenibacillus mucilaginosus 3016, a Bacterium Functional as Microbial Fertilizer.</title>
        <authorList>
            <person name="Ma M."/>
            <person name="Wang Z."/>
            <person name="Li L."/>
            <person name="Jiang X."/>
            <person name="Guan D."/>
            <person name="Cao F."/>
            <person name="Chen H."/>
            <person name="Wang X."/>
            <person name="Shen D."/>
            <person name="Du B."/>
            <person name="Li J."/>
        </authorList>
    </citation>
    <scope>NUCLEOTIDE SEQUENCE [LARGE SCALE GENOMIC DNA]</scope>
    <source>
        <strain evidence="5 6">3016</strain>
    </source>
</reference>
<dbReference type="GO" id="GO:0071555">
    <property type="term" value="P:cell wall organization"/>
    <property type="evidence" value="ECO:0007669"/>
    <property type="project" value="UniProtKB-KW"/>
</dbReference>
<evidence type="ECO:0000256" key="2">
    <source>
        <dbReference type="ARBA" id="ARBA00022679"/>
    </source>
</evidence>
<dbReference type="Proteomes" id="UP000007523">
    <property type="component" value="Chromosome"/>
</dbReference>
<dbReference type="SUPFAM" id="SSF75005">
    <property type="entry name" value="Arabinanase/levansucrase/invertase"/>
    <property type="match status" value="1"/>
</dbReference>
<dbReference type="PANTHER" id="PTHR34106:SF1">
    <property type="entry name" value="1,4-BETA-MANNOSYL-N-ACETYLGLUCOSAMINE PHOSPHORYLASE"/>
    <property type="match status" value="1"/>
</dbReference>
<evidence type="ECO:0000256" key="1">
    <source>
        <dbReference type="ARBA" id="ARBA00022676"/>
    </source>
</evidence>
<evidence type="ECO:0000256" key="3">
    <source>
        <dbReference type="ARBA" id="ARBA00024356"/>
    </source>
</evidence>
<dbReference type="GO" id="GO:0016758">
    <property type="term" value="F:hexosyltransferase activity"/>
    <property type="evidence" value="ECO:0007669"/>
    <property type="project" value="UniProtKB-UniRule"/>
</dbReference>
<keyword evidence="2 4" id="KW-0808">Transferase</keyword>
<accession>H6NKZ2</accession>
<evidence type="ECO:0000313" key="6">
    <source>
        <dbReference type="Proteomes" id="UP000007523"/>
    </source>
</evidence>
<gene>
    <name evidence="5" type="ORF">PM3016_2410</name>
</gene>
<dbReference type="Gene3D" id="2.115.10.20">
    <property type="entry name" value="Glycosyl hydrolase domain, family 43"/>
    <property type="match status" value="1"/>
</dbReference>
<dbReference type="RefSeq" id="WP_014369665.1">
    <property type="nucleotide sequence ID" value="NC_016935.1"/>
</dbReference>